<dbReference type="InterPro" id="IPR004045">
    <property type="entry name" value="Glutathione_S-Trfase_N"/>
</dbReference>
<dbReference type="NCBIfam" id="TIGR02182">
    <property type="entry name" value="GRXB"/>
    <property type="match status" value="1"/>
</dbReference>
<feature type="domain" description="GST N-terminal" evidence="2">
    <location>
        <begin position="9"/>
        <end position="70"/>
    </location>
</feature>
<dbReference type="Gene3D" id="3.40.30.10">
    <property type="entry name" value="Glutaredoxin"/>
    <property type="match status" value="1"/>
</dbReference>
<dbReference type="InterPro" id="IPR036282">
    <property type="entry name" value="Glutathione-S-Trfase_C_sf"/>
</dbReference>
<dbReference type="NCBIfam" id="NF007702">
    <property type="entry name" value="PRK10387.1"/>
    <property type="match status" value="1"/>
</dbReference>
<dbReference type="InterPro" id="IPR036249">
    <property type="entry name" value="Thioredoxin-like_sf"/>
</dbReference>
<dbReference type="AlphaFoldDB" id="A0A7S9DY11"/>
<evidence type="ECO:0000259" key="1">
    <source>
        <dbReference type="Pfam" id="PF04399"/>
    </source>
</evidence>
<dbReference type="RefSeq" id="WP_195811131.1">
    <property type="nucleotide sequence ID" value="NZ_CP064795.1"/>
</dbReference>
<protein>
    <submittedName>
        <fullName evidence="3">Glutaredoxin 2</fullName>
    </submittedName>
</protein>
<dbReference type="KEGG" id="smaa:IT774_02090"/>
<dbReference type="InterPro" id="IPR007494">
    <property type="entry name" value="Glutaredoxin2_C"/>
</dbReference>
<reference evidence="3 4" key="1">
    <citation type="submission" date="2020-11" db="EMBL/GenBank/DDBJ databases">
        <title>Complete genome sequence for Salinimonas sp. strain G2-b.</title>
        <authorList>
            <person name="Park S.-J."/>
        </authorList>
    </citation>
    <scope>NUCLEOTIDE SEQUENCE [LARGE SCALE GENOMIC DNA]</scope>
    <source>
        <strain evidence="3 4">G2-b</strain>
    </source>
</reference>
<organism evidence="3 4">
    <name type="scientific">Salinimonas marina</name>
    <dbReference type="NCBI Taxonomy" id="2785918"/>
    <lineage>
        <taxon>Bacteria</taxon>
        <taxon>Pseudomonadati</taxon>
        <taxon>Pseudomonadota</taxon>
        <taxon>Gammaproteobacteria</taxon>
        <taxon>Alteromonadales</taxon>
        <taxon>Alteromonadaceae</taxon>
        <taxon>Alteromonas/Salinimonas group</taxon>
        <taxon>Salinimonas</taxon>
    </lineage>
</organism>
<dbReference type="SUPFAM" id="SSF52833">
    <property type="entry name" value="Thioredoxin-like"/>
    <property type="match status" value="1"/>
</dbReference>
<dbReference type="Gene3D" id="1.20.1050.10">
    <property type="match status" value="1"/>
</dbReference>
<dbReference type="SUPFAM" id="SSF47616">
    <property type="entry name" value="GST C-terminal domain-like"/>
    <property type="match status" value="1"/>
</dbReference>
<dbReference type="Pfam" id="PF13409">
    <property type="entry name" value="GST_N_2"/>
    <property type="match status" value="1"/>
</dbReference>
<name>A0A7S9DY11_9ALTE</name>
<dbReference type="Pfam" id="PF04399">
    <property type="entry name" value="Glutaredoxin2_C"/>
    <property type="match status" value="1"/>
</dbReference>
<dbReference type="EMBL" id="CP064795">
    <property type="protein sequence ID" value="QPG06054.1"/>
    <property type="molecule type" value="Genomic_DNA"/>
</dbReference>
<evidence type="ECO:0000313" key="3">
    <source>
        <dbReference type="EMBL" id="QPG06054.1"/>
    </source>
</evidence>
<sequence>MVTLYQYLHCPYCVRADMVANYLNIDHKKVFLDNDDTDTGERLVGKKIVPILQLEDGSAMAESMDIVQHLVSMSKTDLHEGSGYQAHLQMLDDISQATRGLLYPRHIRVTQPEFETQSARDYFQHKKEDMLGMSFDEAFENTEAYQSQVEQTLAALPEVILPEERDNQLSWDDVMLFPILRNLTLVKDLKIPDQLRSYINQVSKLTNIKCYYDQAV</sequence>
<keyword evidence="4" id="KW-1185">Reference proteome</keyword>
<evidence type="ECO:0000313" key="4">
    <source>
        <dbReference type="Proteomes" id="UP000595095"/>
    </source>
</evidence>
<feature type="domain" description="Glutaredoxin 2 C-terminal" evidence="1">
    <location>
        <begin position="89"/>
        <end position="215"/>
    </location>
</feature>
<dbReference type="PROSITE" id="PS00195">
    <property type="entry name" value="GLUTAREDOXIN_1"/>
    <property type="match status" value="1"/>
</dbReference>
<gene>
    <name evidence="3" type="primary">grxB</name>
    <name evidence="3" type="ORF">IT774_02090</name>
</gene>
<dbReference type="GO" id="GO:0005829">
    <property type="term" value="C:cytosol"/>
    <property type="evidence" value="ECO:0007669"/>
    <property type="project" value="InterPro"/>
</dbReference>
<dbReference type="InterPro" id="IPR011901">
    <property type="entry name" value="Grx2"/>
</dbReference>
<dbReference type="InterPro" id="IPR011767">
    <property type="entry name" value="GLR_AS"/>
</dbReference>
<proteinExistence type="predicted"/>
<dbReference type="Proteomes" id="UP000595095">
    <property type="component" value="Chromosome"/>
</dbReference>
<evidence type="ECO:0000259" key="2">
    <source>
        <dbReference type="Pfam" id="PF13409"/>
    </source>
</evidence>
<accession>A0A7S9DY11</accession>